<evidence type="ECO:0000259" key="1">
    <source>
        <dbReference type="Pfam" id="PF07475"/>
    </source>
</evidence>
<dbReference type="GO" id="GO:0000155">
    <property type="term" value="F:phosphorelay sensor kinase activity"/>
    <property type="evidence" value="ECO:0007669"/>
    <property type="project" value="InterPro"/>
</dbReference>
<evidence type="ECO:0000313" key="3">
    <source>
        <dbReference type="Proteomes" id="UP000199331"/>
    </source>
</evidence>
<dbReference type="GO" id="GO:0005524">
    <property type="term" value="F:ATP binding"/>
    <property type="evidence" value="ECO:0007669"/>
    <property type="project" value="InterPro"/>
</dbReference>
<dbReference type="AlphaFoldDB" id="A0A1I5PGP3"/>
<sequence length="152" mass="15728">MSEPLFNVSCVSLGGRGILISGPPGSGKTSLALALIDHGAELVGDDGVSLHDEDGLVIASPPPETAGKIEVRNVGIVDLPATSAPLALVLDLTENAPRYPLEEKSRDILGIPIPLLEFRPGDAIQALRAQYALDKHGLRVPSLSDGGAKKAP</sequence>
<dbReference type="STRING" id="604088.SAMN04488060_2418"/>
<gene>
    <name evidence="2" type="ORF">SAMN04488060_2418</name>
</gene>
<proteinExistence type="predicted"/>
<dbReference type="EMBL" id="FOWZ01000004">
    <property type="protein sequence ID" value="SFP33288.1"/>
    <property type="molecule type" value="Genomic_DNA"/>
</dbReference>
<evidence type="ECO:0000313" key="2">
    <source>
        <dbReference type="EMBL" id="SFP33288.1"/>
    </source>
</evidence>
<keyword evidence="2" id="KW-0808">Transferase</keyword>
<feature type="domain" description="HPr kinase/phosphorylase C-terminal" evidence="1">
    <location>
        <begin position="9"/>
        <end position="80"/>
    </location>
</feature>
<dbReference type="SUPFAM" id="SSF53795">
    <property type="entry name" value="PEP carboxykinase-like"/>
    <property type="match status" value="1"/>
</dbReference>
<dbReference type="Pfam" id="PF07475">
    <property type="entry name" value="Hpr_kinase_C"/>
    <property type="match status" value="1"/>
</dbReference>
<dbReference type="InterPro" id="IPR011104">
    <property type="entry name" value="Hpr_kin/Pase_C"/>
</dbReference>
<reference evidence="3" key="1">
    <citation type="submission" date="2016-10" db="EMBL/GenBank/DDBJ databases">
        <authorList>
            <person name="Varghese N."/>
            <person name="Submissions S."/>
        </authorList>
    </citation>
    <scope>NUCLEOTIDE SEQUENCE [LARGE SCALE GENOMIC DNA]</scope>
    <source>
        <strain evidence="3">CGMCC 1.7715</strain>
    </source>
</reference>
<keyword evidence="2" id="KW-0418">Kinase</keyword>
<dbReference type="Gene3D" id="3.40.50.300">
    <property type="entry name" value="P-loop containing nucleotide triphosphate hydrolases"/>
    <property type="match status" value="1"/>
</dbReference>
<dbReference type="InterPro" id="IPR027417">
    <property type="entry name" value="P-loop_NTPase"/>
</dbReference>
<dbReference type="CDD" id="cd01918">
    <property type="entry name" value="HprK_C"/>
    <property type="match status" value="1"/>
</dbReference>
<protein>
    <submittedName>
        <fullName evidence="2">Hpr(Ser) kinase/phosphatase</fullName>
    </submittedName>
</protein>
<organism evidence="2 3">
    <name type="scientific">Qipengyuania nanhaisediminis</name>
    <dbReference type="NCBI Taxonomy" id="604088"/>
    <lineage>
        <taxon>Bacteria</taxon>
        <taxon>Pseudomonadati</taxon>
        <taxon>Pseudomonadota</taxon>
        <taxon>Alphaproteobacteria</taxon>
        <taxon>Sphingomonadales</taxon>
        <taxon>Erythrobacteraceae</taxon>
        <taxon>Qipengyuania</taxon>
    </lineage>
</organism>
<dbReference type="GO" id="GO:0006109">
    <property type="term" value="P:regulation of carbohydrate metabolic process"/>
    <property type="evidence" value="ECO:0007669"/>
    <property type="project" value="InterPro"/>
</dbReference>
<accession>A0A1I5PGP3</accession>
<dbReference type="OrthoDB" id="8326226at2"/>
<keyword evidence="3" id="KW-1185">Reference proteome</keyword>
<name>A0A1I5PGP3_9SPHN</name>
<dbReference type="Proteomes" id="UP000199331">
    <property type="component" value="Unassembled WGS sequence"/>
</dbReference>